<dbReference type="EMBL" id="BAAAEN010000029">
    <property type="protein sequence ID" value="GAA0527559.1"/>
    <property type="molecule type" value="Genomic_DNA"/>
</dbReference>
<reference evidence="2" key="1">
    <citation type="journal article" date="2019" name="Int. J. Syst. Evol. Microbiol.">
        <title>The Global Catalogue of Microorganisms (GCM) 10K type strain sequencing project: providing services to taxonomists for standard genome sequencing and annotation.</title>
        <authorList>
            <consortium name="The Broad Institute Genomics Platform"/>
            <consortium name="The Broad Institute Genome Sequencing Center for Infectious Disease"/>
            <person name="Wu L."/>
            <person name="Ma J."/>
        </authorList>
    </citation>
    <scope>NUCLEOTIDE SEQUENCE [LARGE SCALE GENOMIC DNA]</scope>
    <source>
        <strain evidence="2">JCM 14330</strain>
    </source>
</reference>
<protein>
    <submittedName>
        <fullName evidence="1">Uncharacterized protein</fullName>
    </submittedName>
</protein>
<accession>A0ABP3MTL1</accession>
<sequence>MCRQFVDGHYSEGGRWMYLLHPKYATDPRHYVRAFLLLQEDILDLFSYVEPSDVNLNTYSHRIQQLLIRACIEVEANFTAIFLDNGFGDNDTRFNINDYKLVNTSHRLSSFQVRIPGWTGNRGTRRPFLAWVEEDGRLDWYRAYNKAKHNRHENFHLATFDALLDAYCGLNVLLSAQFMDEDYGPGSKSIGVMGADYYYEGNDGMDPSIGGSLRIRFPDDWPADDRYEFDWQELRNLADPFVNFDYAALTRPERRR</sequence>
<gene>
    <name evidence="1" type="ORF">GCM10009097_51430</name>
</gene>
<dbReference type="Proteomes" id="UP001501706">
    <property type="component" value="Unassembled WGS sequence"/>
</dbReference>
<keyword evidence="2" id="KW-1185">Reference proteome</keyword>
<proteinExistence type="predicted"/>
<name>A0ABP3MTL1_9BURK</name>
<evidence type="ECO:0000313" key="2">
    <source>
        <dbReference type="Proteomes" id="UP001501706"/>
    </source>
</evidence>
<comment type="caution">
    <text evidence="1">The sequence shown here is derived from an EMBL/GenBank/DDBJ whole genome shotgun (WGS) entry which is preliminary data.</text>
</comment>
<evidence type="ECO:0000313" key="1">
    <source>
        <dbReference type="EMBL" id="GAA0527559.1"/>
    </source>
</evidence>
<organism evidence="1 2">
    <name type="scientific">Pigmentiphaga daeguensis</name>
    <dbReference type="NCBI Taxonomy" id="414049"/>
    <lineage>
        <taxon>Bacteria</taxon>
        <taxon>Pseudomonadati</taxon>
        <taxon>Pseudomonadota</taxon>
        <taxon>Betaproteobacteria</taxon>
        <taxon>Burkholderiales</taxon>
        <taxon>Alcaligenaceae</taxon>
        <taxon>Pigmentiphaga</taxon>
    </lineage>
</organism>